<dbReference type="AlphaFoldDB" id="A0A914EP13"/>
<organism evidence="2 3">
    <name type="scientific">Acrobeloides nanus</name>
    <dbReference type="NCBI Taxonomy" id="290746"/>
    <lineage>
        <taxon>Eukaryota</taxon>
        <taxon>Metazoa</taxon>
        <taxon>Ecdysozoa</taxon>
        <taxon>Nematoda</taxon>
        <taxon>Chromadorea</taxon>
        <taxon>Rhabditida</taxon>
        <taxon>Tylenchina</taxon>
        <taxon>Cephalobomorpha</taxon>
        <taxon>Cephaloboidea</taxon>
        <taxon>Cephalobidae</taxon>
        <taxon>Acrobeloides</taxon>
    </lineage>
</organism>
<dbReference type="WBParaSite" id="ACRNAN_scaffold991.g15418.t1">
    <property type="protein sequence ID" value="ACRNAN_scaffold991.g15418.t1"/>
    <property type="gene ID" value="ACRNAN_scaffold991.g15418"/>
</dbReference>
<dbReference type="SUPFAM" id="SSF48371">
    <property type="entry name" value="ARM repeat"/>
    <property type="match status" value="1"/>
</dbReference>
<protein>
    <submittedName>
        <fullName evidence="3">Uncharacterized protein</fullName>
    </submittedName>
</protein>
<dbReference type="Proteomes" id="UP000887540">
    <property type="component" value="Unplaced"/>
</dbReference>
<dbReference type="Gene3D" id="3.40.50.1240">
    <property type="entry name" value="Phosphoglycerate mutase-like"/>
    <property type="match status" value="1"/>
</dbReference>
<feature type="compositionally biased region" description="Polar residues" evidence="1">
    <location>
        <begin position="158"/>
        <end position="184"/>
    </location>
</feature>
<name>A0A914EP13_9BILA</name>
<reference evidence="3" key="1">
    <citation type="submission" date="2022-11" db="UniProtKB">
        <authorList>
            <consortium name="WormBaseParasite"/>
        </authorList>
    </citation>
    <scope>IDENTIFICATION</scope>
</reference>
<keyword evidence="2" id="KW-1185">Reference proteome</keyword>
<evidence type="ECO:0000256" key="1">
    <source>
        <dbReference type="SAM" id="MobiDB-lite"/>
    </source>
</evidence>
<dbReference type="InterPro" id="IPR016024">
    <property type="entry name" value="ARM-type_fold"/>
</dbReference>
<dbReference type="GO" id="GO:0016791">
    <property type="term" value="F:phosphatase activity"/>
    <property type="evidence" value="ECO:0007669"/>
    <property type="project" value="UniProtKB-ARBA"/>
</dbReference>
<proteinExistence type="predicted"/>
<evidence type="ECO:0000313" key="2">
    <source>
        <dbReference type="Proteomes" id="UP000887540"/>
    </source>
</evidence>
<dbReference type="InterPro" id="IPR029033">
    <property type="entry name" value="His_PPase_superfam"/>
</dbReference>
<feature type="region of interest" description="Disordered" evidence="1">
    <location>
        <begin position="144"/>
        <end position="184"/>
    </location>
</feature>
<evidence type="ECO:0000313" key="3">
    <source>
        <dbReference type="WBParaSite" id="ACRNAN_scaffold991.g15418.t1"/>
    </source>
</evidence>
<dbReference type="SUPFAM" id="SSF53254">
    <property type="entry name" value="Phosphoglycerate mutase-like"/>
    <property type="match status" value="1"/>
</dbReference>
<accession>A0A914EP13</accession>
<sequence>MSDIRNLADAPHIACANHLPCQKAMSGLWLNHILETIDNVKNGKDSLKMHANSTLSLMKAMFMEKNDVNTSSGFIIEVRDFPRWSVRLLNHDPVIKYTNEFYWHRIYRANYTGEMSKLADEQGWVKLDDFVRLVKPKSFKNWRGECGGSSGEEGQCSPTETTTNPAQTCETGQPGQANGTSSTKPSDALLENFLSGKIDTIKAVLNSLLPLFKSSGKDPGSLESVLDGLNKLLDSLLKGLLSGLKGDLDPLKKLSTALDKILADLPKVELIEPEDEASLPRSLSEPTRRRRQAIQLLGLEGLIANVLKLVKQLVNDLLPALQKLLKDIGPDLLQLLDKLLGSLRELLDKVLTGLILALSGNSSFLSAISGGLQLLGALGK</sequence>